<proteinExistence type="predicted"/>
<protein>
    <recommendedName>
        <fullName evidence="3">DUF2917 domain-containing protein</fullName>
    </recommendedName>
</protein>
<organism evidence="1 2">
    <name type="scientific">Propionivibrio dicarboxylicus</name>
    <dbReference type="NCBI Taxonomy" id="83767"/>
    <lineage>
        <taxon>Bacteria</taxon>
        <taxon>Pseudomonadati</taxon>
        <taxon>Pseudomonadota</taxon>
        <taxon>Betaproteobacteria</taxon>
        <taxon>Rhodocyclales</taxon>
        <taxon>Rhodocyclaceae</taxon>
        <taxon>Propionivibrio</taxon>
    </lineage>
</organism>
<dbReference type="InterPro" id="IPR021317">
    <property type="entry name" value="DUF2917"/>
</dbReference>
<dbReference type="Pfam" id="PF11142">
    <property type="entry name" value="DUF2917"/>
    <property type="match status" value="1"/>
</dbReference>
<dbReference type="STRING" id="83767.SAMN05660652_00271"/>
<dbReference type="AlphaFoldDB" id="A0A1G7VQT2"/>
<reference evidence="1 2" key="1">
    <citation type="submission" date="2016-10" db="EMBL/GenBank/DDBJ databases">
        <authorList>
            <person name="de Groot N.N."/>
        </authorList>
    </citation>
    <scope>NUCLEOTIDE SEQUENCE [LARGE SCALE GENOMIC DNA]</scope>
    <source>
        <strain evidence="1 2">DSM 5885</strain>
    </source>
</reference>
<evidence type="ECO:0000313" key="1">
    <source>
        <dbReference type="EMBL" id="SDG62094.1"/>
    </source>
</evidence>
<accession>A0A1G7VQT2</accession>
<evidence type="ECO:0000313" key="2">
    <source>
        <dbReference type="Proteomes" id="UP000198607"/>
    </source>
</evidence>
<keyword evidence="2" id="KW-1185">Reference proteome</keyword>
<dbReference type="EMBL" id="FNCY01000001">
    <property type="protein sequence ID" value="SDG62094.1"/>
    <property type="molecule type" value="Genomic_DNA"/>
</dbReference>
<gene>
    <name evidence="1" type="ORF">SAMN05660652_00271</name>
</gene>
<dbReference type="Proteomes" id="UP000198607">
    <property type="component" value="Unassembled WGS sequence"/>
</dbReference>
<evidence type="ECO:0008006" key="3">
    <source>
        <dbReference type="Google" id="ProtNLM"/>
    </source>
</evidence>
<sequence>MLHQSTYIQIELGVGEAVSLLGADGCLLRCVSGKVWLTEENGGQDVILRVGECFLLTHGGRAVVESIDKRQSARCQLVPVVPAQSSQLLAALQRWVRYLSILPTIDTGRRGGVG</sequence>
<dbReference type="RefSeq" id="WP_176785704.1">
    <property type="nucleotide sequence ID" value="NZ_FNCY01000001.1"/>
</dbReference>
<name>A0A1G7VQT2_9RHOO</name>